<dbReference type="EMBL" id="CDOL01000293">
    <property type="protein sequence ID" value="CEN54603.1"/>
    <property type="molecule type" value="Genomic_DNA"/>
</dbReference>
<evidence type="ECO:0000313" key="4">
    <source>
        <dbReference type="EMBL" id="RIY35898.1"/>
    </source>
</evidence>
<organism evidence="2 6">
    <name type="scientific">Capnocytophaga canis</name>
    <dbReference type="NCBI Taxonomy" id="1848903"/>
    <lineage>
        <taxon>Bacteria</taxon>
        <taxon>Pseudomonadati</taxon>
        <taxon>Bacteroidota</taxon>
        <taxon>Flavobacteriia</taxon>
        <taxon>Flavobacteriales</taxon>
        <taxon>Flavobacteriaceae</taxon>
        <taxon>Capnocytophaga</taxon>
    </lineage>
</organism>
<dbReference type="EMBL" id="CDOI01000136">
    <property type="protein sequence ID" value="CEN45603.1"/>
    <property type="molecule type" value="Genomic_DNA"/>
</dbReference>
<keyword evidence="6" id="KW-1185">Reference proteome</keyword>
<evidence type="ECO:0000313" key="6">
    <source>
        <dbReference type="Proteomes" id="UP000045051"/>
    </source>
</evidence>
<sequence length="60" mass="7369">MNTRIFFEYAYLIISIYAAFQAYRLWDSTDRKDFYMYLIFGVVAFGMFLLRRFTRKKGNK</sequence>
<name>A0A0B7I6W5_9FLAO</name>
<keyword evidence="1" id="KW-1133">Transmembrane helix</keyword>
<protein>
    <submittedName>
        <fullName evidence="2">Uncharacterized protein</fullName>
    </submittedName>
</protein>
<evidence type="ECO:0000313" key="2">
    <source>
        <dbReference type="EMBL" id="CEN45603.1"/>
    </source>
</evidence>
<evidence type="ECO:0000313" key="5">
    <source>
        <dbReference type="Proteomes" id="UP000038200"/>
    </source>
</evidence>
<dbReference type="Proteomes" id="UP000045051">
    <property type="component" value="Unassembled WGS sequence"/>
</dbReference>
<dbReference type="STRING" id="1848903.CCAND38_260013"/>
<dbReference type="Proteomes" id="UP000265497">
    <property type="component" value="Unassembled WGS sequence"/>
</dbReference>
<dbReference type="RefSeq" id="WP_042010556.1">
    <property type="nucleotide sequence ID" value="NZ_BOQK01000032.1"/>
</dbReference>
<proteinExistence type="predicted"/>
<evidence type="ECO:0000256" key="1">
    <source>
        <dbReference type="SAM" id="Phobius"/>
    </source>
</evidence>
<feature type="transmembrane region" description="Helical" evidence="1">
    <location>
        <begin position="5"/>
        <end position="22"/>
    </location>
</feature>
<reference evidence="4 7" key="2">
    <citation type="submission" date="2017-08" db="EMBL/GenBank/DDBJ databases">
        <title>Capnocytophaga canis 17-158 assembly.</title>
        <authorList>
            <person name="Gulvik C.A."/>
        </authorList>
    </citation>
    <scope>NUCLEOTIDE SEQUENCE [LARGE SCALE GENOMIC DNA]</scope>
    <source>
        <strain evidence="4 7">17-158</strain>
    </source>
</reference>
<dbReference type="AlphaFoldDB" id="A0A0B7I6W5"/>
<evidence type="ECO:0000313" key="7">
    <source>
        <dbReference type="Proteomes" id="UP000265497"/>
    </source>
</evidence>
<gene>
    <name evidence="2" type="ORF">CCAND38_260013</name>
    <name evidence="3" type="ORF">CCAND93_990006</name>
    <name evidence="4" type="ORF">CKY20_08525</name>
</gene>
<keyword evidence="1" id="KW-0472">Membrane</keyword>
<dbReference type="OrthoDB" id="1151040at2"/>
<feature type="transmembrane region" description="Helical" evidence="1">
    <location>
        <begin position="34"/>
        <end position="50"/>
    </location>
</feature>
<accession>A0A0B7I6W5</accession>
<dbReference type="Proteomes" id="UP000038200">
    <property type="component" value="Unassembled WGS sequence"/>
</dbReference>
<reference evidence="5 6" key="1">
    <citation type="submission" date="2015-01" db="EMBL/GenBank/DDBJ databases">
        <authorList>
            <person name="MANFREDI Pablo"/>
        </authorList>
    </citation>
    <scope>NUCLEOTIDE SEQUENCE [LARGE SCALE GENOMIC DNA]</scope>
    <source>
        <strain evidence="2 6">CcD38</strain>
        <strain evidence="3 5">CcD93</strain>
    </source>
</reference>
<keyword evidence="1" id="KW-0812">Transmembrane</keyword>
<dbReference type="EMBL" id="NSDI01000008">
    <property type="protein sequence ID" value="RIY35898.1"/>
    <property type="molecule type" value="Genomic_DNA"/>
</dbReference>
<evidence type="ECO:0000313" key="3">
    <source>
        <dbReference type="EMBL" id="CEN54603.1"/>
    </source>
</evidence>